<dbReference type="GO" id="GO:0030313">
    <property type="term" value="C:cell envelope"/>
    <property type="evidence" value="ECO:0007669"/>
    <property type="project" value="TreeGrafter"/>
</dbReference>
<keyword evidence="1" id="KW-0813">Transport</keyword>
<comment type="caution">
    <text evidence="3">The sequence shown here is derived from an EMBL/GenBank/DDBJ whole genome shotgun (WGS) entry which is preliminary data.</text>
</comment>
<feature type="compositionally biased region" description="Polar residues" evidence="2">
    <location>
        <begin position="173"/>
        <end position="199"/>
    </location>
</feature>
<reference evidence="3" key="1">
    <citation type="submission" date="2013-11" db="EMBL/GenBank/DDBJ databases">
        <title>Microbial diversity, functional groups and degradation webs in Northern and Southern Mediterranean and Red Sea marine crude oil polluted sites.</title>
        <authorList>
            <person name="Daffonchio D."/>
            <person name="Mapelli F."/>
            <person name="Ferrer M."/>
            <person name="Richter M."/>
            <person name="Cherif A."/>
            <person name="Malkawi H.I."/>
            <person name="Yakimov M.M."/>
            <person name="Abdel-Fattah Y.R."/>
            <person name="Blaghen M."/>
            <person name="Golyshin P.N."/>
            <person name="Kalogerakis N."/>
            <person name="Boon N."/>
            <person name="Magagnini M."/>
            <person name="Fava F."/>
        </authorList>
    </citation>
    <scope>NUCLEOTIDE SEQUENCE</scope>
</reference>
<feature type="compositionally biased region" description="Low complexity" evidence="2">
    <location>
        <begin position="202"/>
        <end position="212"/>
    </location>
</feature>
<evidence type="ECO:0000256" key="1">
    <source>
        <dbReference type="ARBA" id="ARBA00022448"/>
    </source>
</evidence>
<feature type="compositionally biased region" description="Polar residues" evidence="2">
    <location>
        <begin position="219"/>
        <end position="233"/>
    </location>
</feature>
<dbReference type="InterPro" id="IPR051909">
    <property type="entry name" value="MFP_Cation_Efflux"/>
</dbReference>
<name>A0A1B6NR97_9ZZZZ</name>
<proteinExistence type="predicted"/>
<dbReference type="GO" id="GO:0015679">
    <property type="term" value="P:plasma membrane copper ion transport"/>
    <property type="evidence" value="ECO:0007669"/>
    <property type="project" value="TreeGrafter"/>
</dbReference>
<dbReference type="GO" id="GO:0060003">
    <property type="term" value="P:copper ion export"/>
    <property type="evidence" value="ECO:0007669"/>
    <property type="project" value="TreeGrafter"/>
</dbReference>
<dbReference type="EMBL" id="AYSL01001505">
    <property type="protein sequence ID" value="KTF05883.1"/>
    <property type="molecule type" value="Genomic_DNA"/>
</dbReference>
<dbReference type="PANTHER" id="PTHR30097:SF4">
    <property type="entry name" value="SLR6042 PROTEIN"/>
    <property type="match status" value="1"/>
</dbReference>
<gene>
    <name evidence="3" type="ORF">MGSAQ_002628</name>
</gene>
<feature type="compositionally biased region" description="Polar residues" evidence="2">
    <location>
        <begin position="156"/>
        <end position="166"/>
    </location>
</feature>
<evidence type="ECO:0000313" key="3">
    <source>
        <dbReference type="EMBL" id="KTF05883.1"/>
    </source>
</evidence>
<dbReference type="PANTHER" id="PTHR30097">
    <property type="entry name" value="CATION EFFLUX SYSTEM PROTEIN CUSB"/>
    <property type="match status" value="1"/>
</dbReference>
<dbReference type="Gene3D" id="2.40.30.170">
    <property type="match status" value="1"/>
</dbReference>
<keyword evidence="3" id="KW-0449">Lipoprotein</keyword>
<organism evidence="3">
    <name type="scientific">marine sediment metagenome</name>
    <dbReference type="NCBI Taxonomy" id="412755"/>
    <lineage>
        <taxon>unclassified sequences</taxon>
        <taxon>metagenomes</taxon>
        <taxon>ecological metagenomes</taxon>
    </lineage>
</organism>
<accession>A0A1B6NR97</accession>
<evidence type="ECO:0000256" key="2">
    <source>
        <dbReference type="SAM" id="MobiDB-lite"/>
    </source>
</evidence>
<dbReference type="AlphaFoldDB" id="A0A1B6NR97"/>
<sequence length="452" mass="48964">MTNAYASKISKYGAIVPPRIYSLYNETTTITVTAMTAFKHSKKSLYLLSVLLLAACQPSPSENESVAPENTATADSPVVITSDSVTITPEHILSIKSSRYQPSLGLQGSIEPIKQTKFVAVHPVNIEKTFVSEGQWVEKGTPLLVVRRLAAVSDPTVKSDTSTEANSSKEEIVTSTTNNKKPESTPSIDDNSDSSSTKALSVDNDANVNNTNNDKKESSAANLVTDNSDNTDGNGIKAATKKPNPQYNLVTIAASFSGRVENLYATTGEKMAARTPLLEISDETKLHFAATLPIQAEPQLSVGQTVNFTTEGITDKFTGQVSKLVPTSQPKKLLVYVNVIDNEASRDKLQPEMKVTGRVNYGQIDVGTIVPKRALHDVDLTELQKPPYMPLKPLTANVWIIGQDQRLTRQPIEVVEYDPTTQQYLIAGVSNDSLICLADLPIDSEGKKVIVS</sequence>
<feature type="region of interest" description="Disordered" evidence="2">
    <location>
        <begin position="153"/>
        <end position="242"/>
    </location>
</feature>
<protein>
    <submittedName>
        <fullName evidence="3">Lipoprotein</fullName>
    </submittedName>
</protein>